<evidence type="ECO:0000313" key="5">
    <source>
        <dbReference type="EMBL" id="KAK2722943.1"/>
    </source>
</evidence>
<dbReference type="PANTHER" id="PTHR23345">
    <property type="entry name" value="VITELLOGENIN-RELATED"/>
    <property type="match status" value="1"/>
</dbReference>
<feature type="domain" description="Vitellogenin" evidence="4">
    <location>
        <begin position="5"/>
        <end position="83"/>
    </location>
</feature>
<dbReference type="InterPro" id="IPR001747">
    <property type="entry name" value="Vitellogenin_N"/>
</dbReference>
<keyword evidence="2" id="KW-0325">Glycoprotein</keyword>
<feature type="region of interest" description="Disordered" evidence="3">
    <location>
        <begin position="237"/>
        <end position="262"/>
    </location>
</feature>
<evidence type="ECO:0000256" key="3">
    <source>
        <dbReference type="SAM" id="MobiDB-lite"/>
    </source>
</evidence>
<dbReference type="GO" id="GO:0005319">
    <property type="term" value="F:lipid transporter activity"/>
    <property type="evidence" value="ECO:0007669"/>
    <property type="project" value="InterPro"/>
</dbReference>
<dbReference type="Proteomes" id="UP001187531">
    <property type="component" value="Unassembled WGS sequence"/>
</dbReference>
<dbReference type="EMBL" id="JAVRJZ010000005">
    <property type="protein sequence ID" value="KAK2722943.1"/>
    <property type="molecule type" value="Genomic_DNA"/>
</dbReference>
<dbReference type="Pfam" id="PF01347">
    <property type="entry name" value="Vitellogenin_N"/>
    <property type="match status" value="1"/>
</dbReference>
<evidence type="ECO:0000256" key="1">
    <source>
        <dbReference type="ARBA" id="ARBA00023157"/>
    </source>
</evidence>
<organism evidence="5 6">
    <name type="scientific">Artemia franciscana</name>
    <name type="common">Brine shrimp</name>
    <name type="synonym">Artemia sanfranciscana</name>
    <dbReference type="NCBI Taxonomy" id="6661"/>
    <lineage>
        <taxon>Eukaryota</taxon>
        <taxon>Metazoa</taxon>
        <taxon>Ecdysozoa</taxon>
        <taxon>Arthropoda</taxon>
        <taxon>Crustacea</taxon>
        <taxon>Branchiopoda</taxon>
        <taxon>Anostraca</taxon>
        <taxon>Artemiidae</taxon>
        <taxon>Artemia</taxon>
    </lineage>
</organism>
<evidence type="ECO:0000259" key="4">
    <source>
        <dbReference type="Pfam" id="PF01347"/>
    </source>
</evidence>
<evidence type="ECO:0000256" key="2">
    <source>
        <dbReference type="ARBA" id="ARBA00023180"/>
    </source>
</evidence>
<protein>
    <recommendedName>
        <fullName evidence="4">Vitellogenin domain-containing protein</fullName>
    </recommendedName>
</protein>
<name>A0AA88I7V9_ARTSF</name>
<dbReference type="InterPro" id="IPR011030">
    <property type="entry name" value="Lipovitellin_superhlx_dom"/>
</dbReference>
<feature type="non-terminal residue" evidence="5">
    <location>
        <position position="1"/>
    </location>
</feature>
<accession>A0AA88I7V9</accession>
<dbReference type="Gene3D" id="1.25.10.20">
    <property type="entry name" value="Vitellinogen, superhelical"/>
    <property type="match status" value="1"/>
</dbReference>
<dbReference type="PANTHER" id="PTHR23345:SF15">
    <property type="entry name" value="VITELLOGENIN 1-RELATED"/>
    <property type="match status" value="1"/>
</dbReference>
<keyword evidence="6" id="KW-1185">Reference proteome</keyword>
<dbReference type="InterPro" id="IPR050733">
    <property type="entry name" value="Vitellogenin/Apolipophorin"/>
</dbReference>
<comment type="caution">
    <text evidence="5">The sequence shown here is derived from an EMBL/GenBank/DDBJ whole genome shotgun (WGS) entry which is preliminary data.</text>
</comment>
<evidence type="ECO:0000313" key="6">
    <source>
        <dbReference type="Proteomes" id="UP001187531"/>
    </source>
</evidence>
<gene>
    <name evidence="5" type="ORF">QYM36_003213</name>
</gene>
<proteinExistence type="predicted"/>
<dbReference type="AlphaFoldDB" id="A0AA88I7V9"/>
<keyword evidence="1" id="KW-1015">Disulfide bond</keyword>
<sequence length="262" mass="29734">KGREPELRTRGILAFHRLAHAELPEVVEILNNVLNDYKENGQVRMGAFTLFVLSNPPIHRWFQIAFMTWFEPDSTVASFIYSSFSAMSKFETSVPLLTDLKEKSTAALFLSKPTFDPQNANRIWSQYLRHEKLGAYIRSELFSGGKKPTNLYARFNWNIGPFDFDAIEVHEPEQVDIFGWSTATGLKHLHGDSTDAKSLEVSKYFTEFQISTTKNGSISSVTKLLWITGLGMARGATDRERGVPLSPDENRSVNFERMDTLS</sequence>
<reference evidence="5" key="1">
    <citation type="submission" date="2023-07" db="EMBL/GenBank/DDBJ databases">
        <title>Chromosome-level genome assembly of Artemia franciscana.</title>
        <authorList>
            <person name="Jo E."/>
        </authorList>
    </citation>
    <scope>NUCLEOTIDE SEQUENCE</scope>
    <source>
        <tissue evidence="5">Whole body</tissue>
    </source>
</reference>
<dbReference type="SUPFAM" id="SSF48431">
    <property type="entry name" value="Lipovitellin-phosvitin complex, superhelical domain"/>
    <property type="match status" value="1"/>
</dbReference>